<accession>A0A1W4XEC9</accession>
<dbReference type="PANTHER" id="PTHR46771">
    <property type="entry name" value="DETERIN"/>
    <property type="match status" value="1"/>
</dbReference>
<dbReference type="OrthoDB" id="2196114at2759"/>
<proteinExistence type="predicted"/>
<keyword evidence="2" id="KW-0862">Zinc</keyword>
<organism evidence="3 4">
    <name type="scientific">Agrilus planipennis</name>
    <name type="common">Emerald ash borer</name>
    <name type="synonym">Agrilus marcopoli</name>
    <dbReference type="NCBI Taxonomy" id="224129"/>
    <lineage>
        <taxon>Eukaryota</taxon>
        <taxon>Metazoa</taxon>
        <taxon>Ecdysozoa</taxon>
        <taxon>Arthropoda</taxon>
        <taxon>Hexapoda</taxon>
        <taxon>Insecta</taxon>
        <taxon>Pterygota</taxon>
        <taxon>Neoptera</taxon>
        <taxon>Endopterygota</taxon>
        <taxon>Coleoptera</taxon>
        <taxon>Polyphaga</taxon>
        <taxon>Elateriformia</taxon>
        <taxon>Buprestoidea</taxon>
        <taxon>Buprestidae</taxon>
        <taxon>Agrilinae</taxon>
        <taxon>Agrilus</taxon>
    </lineage>
</organism>
<dbReference type="CTD" id="42077"/>
<gene>
    <name evidence="4" type="primary">LOC108741038</name>
</gene>
<dbReference type="SUPFAM" id="SSF57924">
    <property type="entry name" value="Inhibitor of apoptosis (IAP) repeat"/>
    <property type="match status" value="1"/>
</dbReference>
<dbReference type="InterPro" id="IPR051190">
    <property type="entry name" value="Baculoviral_IAP"/>
</dbReference>
<evidence type="ECO:0000313" key="4">
    <source>
        <dbReference type="RefSeq" id="XP_018331127.1"/>
    </source>
</evidence>
<dbReference type="STRING" id="224129.A0A1W4XEC9"/>
<evidence type="ECO:0000256" key="1">
    <source>
        <dbReference type="ARBA" id="ARBA00022723"/>
    </source>
</evidence>
<dbReference type="GeneID" id="108741038"/>
<protein>
    <submittedName>
        <fullName evidence="4">Baculoviral IAP repeat-containing protein 5</fullName>
    </submittedName>
</protein>
<dbReference type="KEGG" id="apln:108741038"/>
<sequence>MNDSDFEEFQYKLNLMLEKNRLDSFNNKWVFDDSKPCNAKKLAEAGFYYTGTEEEPDFVQCFFCDKQLVGWEEEDDPWQEHLHRSPQCEFAKHNKLEMELTLAQFIQLREKLVMKLFKKWMSKRDEQFEWMFKMINELKRR</sequence>
<keyword evidence="1" id="KW-0479">Metal-binding</keyword>
<evidence type="ECO:0000256" key="2">
    <source>
        <dbReference type="ARBA" id="ARBA00022833"/>
    </source>
</evidence>
<dbReference type="PROSITE" id="PS50143">
    <property type="entry name" value="BIR_REPEAT_2"/>
    <property type="match status" value="1"/>
</dbReference>
<dbReference type="Proteomes" id="UP000192223">
    <property type="component" value="Unplaced"/>
</dbReference>
<dbReference type="SMART" id="SM00238">
    <property type="entry name" value="BIR"/>
    <property type="match status" value="1"/>
</dbReference>
<dbReference type="CDD" id="cd00022">
    <property type="entry name" value="BIR"/>
    <property type="match status" value="1"/>
</dbReference>
<dbReference type="InParanoid" id="A0A1W4XEC9"/>
<dbReference type="GO" id="GO:0046872">
    <property type="term" value="F:metal ion binding"/>
    <property type="evidence" value="ECO:0007669"/>
    <property type="project" value="UniProtKB-KW"/>
</dbReference>
<dbReference type="InterPro" id="IPR001370">
    <property type="entry name" value="BIR_rpt"/>
</dbReference>
<dbReference type="PANTHER" id="PTHR46771:SF5">
    <property type="entry name" value="DETERIN"/>
    <property type="match status" value="1"/>
</dbReference>
<dbReference type="RefSeq" id="XP_018331127.1">
    <property type="nucleotide sequence ID" value="XM_018475625.1"/>
</dbReference>
<keyword evidence="3" id="KW-1185">Reference proteome</keyword>
<name>A0A1W4XEC9_AGRPL</name>
<dbReference type="Gene3D" id="1.10.1170.10">
    <property type="entry name" value="Inhibitor Of Apoptosis Protein (2mihbC-IAP-1), Chain A"/>
    <property type="match status" value="1"/>
</dbReference>
<reference evidence="4" key="1">
    <citation type="submission" date="2025-08" db="UniProtKB">
        <authorList>
            <consortium name="RefSeq"/>
        </authorList>
    </citation>
    <scope>IDENTIFICATION</scope>
    <source>
        <tissue evidence="4">Entire body</tissue>
    </source>
</reference>
<evidence type="ECO:0000313" key="3">
    <source>
        <dbReference type="Proteomes" id="UP000192223"/>
    </source>
</evidence>
<dbReference type="Pfam" id="PF00653">
    <property type="entry name" value="BIR"/>
    <property type="match status" value="1"/>
</dbReference>
<dbReference type="FunCoup" id="A0A1W4XEC9">
    <property type="interactions" value="531"/>
</dbReference>
<dbReference type="AlphaFoldDB" id="A0A1W4XEC9"/>